<dbReference type="KEGG" id="vg:54982659"/>
<sequence length="74" mass="7982">MTRQVKRVTSRSGVTTTKWHKSGKGEYMKKIFKNKKVVGATVALILAILGTALGMEIGGEQAVTEIICEVITCA</sequence>
<dbReference type="GeneID" id="54982659"/>
<dbReference type="Proteomes" id="UP000231485">
    <property type="component" value="Genome"/>
</dbReference>
<proteinExistence type="predicted"/>
<dbReference type="RefSeq" id="YP_009792454.1">
    <property type="nucleotide sequence ID" value="NC_047858.1"/>
</dbReference>
<evidence type="ECO:0000256" key="1">
    <source>
        <dbReference type="SAM" id="MobiDB-lite"/>
    </source>
</evidence>
<organism evidence="2 3">
    <name type="scientific">Proteus phage PM 116</name>
    <dbReference type="NCBI Taxonomy" id="1837877"/>
    <lineage>
        <taxon>Viruses</taxon>
        <taxon>Duplodnaviria</taxon>
        <taxon>Heunggongvirae</taxon>
        <taxon>Uroviricota</taxon>
        <taxon>Caudoviricetes</taxon>
        <taxon>Autographivirales</taxon>
        <taxon>Autosignataviridae</taxon>
        <taxon>Molineuxvirinae</taxon>
        <taxon>Acadevirus</taxon>
        <taxon>Acadevirus PM116</taxon>
    </lineage>
</organism>
<dbReference type="EMBL" id="KU946962">
    <property type="protein sequence ID" value="ANU80128.1"/>
    <property type="molecule type" value="Genomic_DNA"/>
</dbReference>
<protein>
    <submittedName>
        <fullName evidence="2">Putative membrane protein</fullName>
    </submittedName>
</protein>
<accession>A0A2D0VKI4</accession>
<evidence type="ECO:0000313" key="2">
    <source>
        <dbReference type="EMBL" id="ANU80128.1"/>
    </source>
</evidence>
<name>A0A2D0VKI4_9CAUD</name>
<evidence type="ECO:0000313" key="3">
    <source>
        <dbReference type="Proteomes" id="UP000231485"/>
    </source>
</evidence>
<reference evidence="3" key="1">
    <citation type="submission" date="2016-03" db="EMBL/GenBank/DDBJ databases">
        <authorList>
            <person name="Ploux O."/>
        </authorList>
    </citation>
    <scope>NUCLEOTIDE SEQUENCE [LARGE SCALE GENOMIC DNA]</scope>
</reference>
<keyword evidence="3" id="KW-1185">Reference proteome</keyword>
<feature type="region of interest" description="Disordered" evidence="1">
    <location>
        <begin position="1"/>
        <end position="20"/>
    </location>
</feature>